<organism evidence="1 2">
    <name type="scientific">Thalassobacillus devorans</name>
    <dbReference type="NCBI Taxonomy" id="279813"/>
    <lineage>
        <taxon>Bacteria</taxon>
        <taxon>Bacillati</taxon>
        <taxon>Bacillota</taxon>
        <taxon>Bacilli</taxon>
        <taxon>Bacillales</taxon>
        <taxon>Bacillaceae</taxon>
        <taxon>Thalassobacillus</taxon>
    </lineage>
</organism>
<gene>
    <name evidence="1" type="ORF">GCM10007216_30710</name>
</gene>
<dbReference type="Proteomes" id="UP000619534">
    <property type="component" value="Unassembled WGS sequence"/>
</dbReference>
<dbReference type="SUPFAM" id="SSF55874">
    <property type="entry name" value="ATPase domain of HSP90 chaperone/DNA topoisomerase II/histidine kinase"/>
    <property type="match status" value="1"/>
</dbReference>
<dbReference type="RefSeq" id="WP_062440387.1">
    <property type="nucleotide sequence ID" value="NZ_BMCJ01000006.1"/>
</dbReference>
<dbReference type="EMBL" id="BMCJ01000006">
    <property type="protein sequence ID" value="GGC97780.1"/>
    <property type="molecule type" value="Genomic_DNA"/>
</dbReference>
<dbReference type="InterPro" id="IPR036890">
    <property type="entry name" value="HATPase_C_sf"/>
</dbReference>
<sequence>MKIDLPRRLNRDSMYTLLQKVITRDRNPVSDELVLNFSTLSKFIEPCGVTILSNLIHWLENRGVTVDILPGEVSRWEDSPNKFLDDSMFFEQHLGEKLNEYSQVRVTTLPLQHVNAKDPTGWLSYKFTPWLSRQLGVPPNRLATIQVCMEEILNNIKDHADNTTGCVFAQFIPGNHEVLISISDFGVGIPYNVQEKHPELTEKEAIRKAVERGFSTQTQPYNRGFGLDNLISNVVLNGKGSVYIHSLNGILSCQNGNNSIQYKTNDAFGHYPGTLIELAFKTNAEDIFDIEEEGFSWDD</sequence>
<name>A0ABQ1PIL6_9BACI</name>
<keyword evidence="2" id="KW-1185">Reference proteome</keyword>
<accession>A0ABQ1PIL6</accession>
<evidence type="ECO:0000313" key="2">
    <source>
        <dbReference type="Proteomes" id="UP000619534"/>
    </source>
</evidence>
<comment type="caution">
    <text evidence="1">The sequence shown here is derived from an EMBL/GenBank/DDBJ whole genome shotgun (WGS) entry which is preliminary data.</text>
</comment>
<protein>
    <submittedName>
        <fullName evidence="1">ATPase-like ATP-binding protein</fullName>
    </submittedName>
</protein>
<proteinExistence type="predicted"/>
<evidence type="ECO:0000313" key="1">
    <source>
        <dbReference type="EMBL" id="GGC97780.1"/>
    </source>
</evidence>
<reference evidence="2" key="1">
    <citation type="journal article" date="2019" name="Int. J. Syst. Evol. Microbiol.">
        <title>The Global Catalogue of Microorganisms (GCM) 10K type strain sequencing project: providing services to taxonomists for standard genome sequencing and annotation.</title>
        <authorList>
            <consortium name="The Broad Institute Genomics Platform"/>
            <consortium name="The Broad Institute Genome Sequencing Center for Infectious Disease"/>
            <person name="Wu L."/>
            <person name="Ma J."/>
        </authorList>
    </citation>
    <scope>NUCLEOTIDE SEQUENCE [LARGE SCALE GENOMIC DNA]</scope>
    <source>
        <strain evidence="2">CCM 7282</strain>
    </source>
</reference>
<dbReference type="Gene3D" id="3.30.565.10">
    <property type="entry name" value="Histidine kinase-like ATPase, C-terminal domain"/>
    <property type="match status" value="1"/>
</dbReference>